<protein>
    <submittedName>
        <fullName evidence="1">Uncharacterized protein</fullName>
    </submittedName>
</protein>
<dbReference type="HOGENOM" id="CLU_092795_0_0_5"/>
<sequence length="262" mass="30448">MYNYTAYVKRLNDKFKKQEHTEIVDSTISEYHLFQILNDNNNATQPIQTLLNQNSFEITNNIEHNKAENMRDIMMLKKEEIKEAEMENFISDMLKDKNFIDLINKDSEKYESIIDRSNKAIIILGQEKEDLNLIANFLKDGELILESNEYGDWDFSKKSLTASSNILDSFYIKNEQYLTYNSSYLDAANSSSESTIDKFFLQKILSTTPTKFILVIKNIETKNSNSSLVKANLAKLVGIFIFEQFTKLLRYIDINEGNSSDR</sequence>
<proteinExistence type="predicted"/>
<accession>H8KBC3</accession>
<organism evidence="1 2">
    <name type="scientific">Rickettsia montanensis (strain OSU 85-930)</name>
    <dbReference type="NCBI Taxonomy" id="1105114"/>
    <lineage>
        <taxon>Bacteria</taxon>
        <taxon>Pseudomonadati</taxon>
        <taxon>Pseudomonadota</taxon>
        <taxon>Alphaproteobacteria</taxon>
        <taxon>Rickettsiales</taxon>
        <taxon>Rickettsiaceae</taxon>
        <taxon>Rickettsieae</taxon>
        <taxon>Rickettsia</taxon>
        <taxon>spotted fever group</taxon>
    </lineage>
</organism>
<dbReference type="EMBL" id="CP003340">
    <property type="protein sequence ID" value="AFC73714.1"/>
    <property type="molecule type" value="Genomic_DNA"/>
</dbReference>
<dbReference type="Proteomes" id="UP000008008">
    <property type="component" value="Chromosome"/>
</dbReference>
<dbReference type="KEGG" id="rmo:MCI_04370"/>
<keyword evidence="2" id="KW-1185">Reference proteome</keyword>
<evidence type="ECO:0000313" key="1">
    <source>
        <dbReference type="EMBL" id="AFC73714.1"/>
    </source>
</evidence>
<dbReference type="RefSeq" id="WP_014409793.1">
    <property type="nucleotide sequence ID" value="NC_017043.1"/>
</dbReference>
<dbReference type="AlphaFoldDB" id="H8KBC3"/>
<gene>
    <name evidence="1" type="ordered locus">MCI_04370</name>
</gene>
<name>H8KBC3_RICMS</name>
<evidence type="ECO:0000313" key="2">
    <source>
        <dbReference type="Proteomes" id="UP000008008"/>
    </source>
</evidence>
<reference evidence="2" key="1">
    <citation type="submission" date="2012-02" db="EMBL/GenBank/DDBJ databases">
        <title>Complete genome sequence of Rickettsia montanensis strain OSU 85-930.</title>
        <authorList>
            <person name="Johnson S.L."/>
            <person name="Munk A.C."/>
            <person name="Han S."/>
            <person name="Bruce D.C."/>
            <person name="Dasch G.A."/>
        </authorList>
    </citation>
    <scope>NUCLEOTIDE SEQUENCE [LARGE SCALE GENOMIC DNA]</scope>
    <source>
        <strain evidence="2">OSU 85-930</strain>
    </source>
</reference>